<reference evidence="2" key="1">
    <citation type="journal article" date="2023" name="G3 (Bethesda)">
        <title>Whole genome assembly and annotation of the endangered Caribbean coral Acropora cervicornis.</title>
        <authorList>
            <person name="Selwyn J.D."/>
            <person name="Vollmer S.V."/>
        </authorList>
    </citation>
    <scope>NUCLEOTIDE SEQUENCE</scope>
    <source>
        <strain evidence="2">K2</strain>
    </source>
</reference>
<keyword evidence="3" id="KW-1185">Reference proteome</keyword>
<keyword evidence="1" id="KW-1133">Transmembrane helix</keyword>
<comment type="caution">
    <text evidence="2">The sequence shown here is derived from an EMBL/GenBank/DDBJ whole genome shotgun (WGS) entry which is preliminary data.</text>
</comment>
<gene>
    <name evidence="2" type="ORF">P5673_005291</name>
</gene>
<keyword evidence="1" id="KW-0472">Membrane</keyword>
<proteinExistence type="predicted"/>
<dbReference type="Proteomes" id="UP001249851">
    <property type="component" value="Unassembled WGS sequence"/>
</dbReference>
<organism evidence="2 3">
    <name type="scientific">Acropora cervicornis</name>
    <name type="common">Staghorn coral</name>
    <dbReference type="NCBI Taxonomy" id="6130"/>
    <lineage>
        <taxon>Eukaryota</taxon>
        <taxon>Metazoa</taxon>
        <taxon>Cnidaria</taxon>
        <taxon>Anthozoa</taxon>
        <taxon>Hexacorallia</taxon>
        <taxon>Scleractinia</taxon>
        <taxon>Astrocoeniina</taxon>
        <taxon>Acroporidae</taxon>
        <taxon>Acropora</taxon>
    </lineage>
</organism>
<name>A0AAD9VDL2_ACRCE</name>
<evidence type="ECO:0000313" key="3">
    <source>
        <dbReference type="Proteomes" id="UP001249851"/>
    </source>
</evidence>
<feature type="transmembrane region" description="Helical" evidence="1">
    <location>
        <begin position="73"/>
        <end position="91"/>
    </location>
</feature>
<dbReference type="AlphaFoldDB" id="A0AAD9VDL2"/>
<reference evidence="2" key="2">
    <citation type="journal article" date="2023" name="Science">
        <title>Genomic signatures of disease resistance in endangered staghorn corals.</title>
        <authorList>
            <person name="Vollmer S.V."/>
            <person name="Selwyn J.D."/>
            <person name="Despard B.A."/>
            <person name="Roesel C.L."/>
        </authorList>
    </citation>
    <scope>NUCLEOTIDE SEQUENCE</scope>
    <source>
        <strain evidence="2">K2</strain>
    </source>
</reference>
<sequence length="118" mass="13255">MVTMKNQSLASNFFYLAFLLFVFTAKGLQLKDTLTKGTSKIAVCERERVLTSFSSFMSLIAILNFPLAFIDLVAITTETASLTFPVLLIVYQRLSRLHLIGDTAFNLFDSIYGKDELI</sequence>
<dbReference type="EMBL" id="JARQWQ010000008">
    <property type="protein sequence ID" value="KAK2570469.1"/>
    <property type="molecule type" value="Genomic_DNA"/>
</dbReference>
<evidence type="ECO:0000256" key="1">
    <source>
        <dbReference type="SAM" id="Phobius"/>
    </source>
</evidence>
<keyword evidence="1" id="KW-0812">Transmembrane</keyword>
<protein>
    <submittedName>
        <fullName evidence="2">Uncharacterized protein</fullName>
    </submittedName>
</protein>
<accession>A0AAD9VDL2</accession>
<evidence type="ECO:0000313" key="2">
    <source>
        <dbReference type="EMBL" id="KAK2570469.1"/>
    </source>
</evidence>
<feature type="transmembrane region" description="Helical" evidence="1">
    <location>
        <begin position="12"/>
        <end position="28"/>
    </location>
</feature>